<name>A0A251RN42_HELAN</name>
<gene>
    <name evidence="4" type="primary">3AT</name>
    <name evidence="4" type="ORF">HannXRQ_Chr17g0542341</name>
    <name evidence="3" type="ORF">HanXRQr2_Chr17g0791251</name>
</gene>
<dbReference type="EMBL" id="MNCJ02000332">
    <property type="protein sequence ID" value="KAF5754443.1"/>
    <property type="molecule type" value="Genomic_DNA"/>
</dbReference>
<dbReference type="GO" id="GO:0033809">
    <property type="term" value="F:anthocyanin 6''-O-malonyltransferase activity"/>
    <property type="evidence" value="ECO:0007669"/>
    <property type="project" value="UniProtKB-EC"/>
</dbReference>
<dbReference type="InterPro" id="IPR051504">
    <property type="entry name" value="Plant_metabolite_acyltrans"/>
</dbReference>
<organism evidence="4 5">
    <name type="scientific">Helianthus annuus</name>
    <name type="common">Common sunflower</name>
    <dbReference type="NCBI Taxonomy" id="4232"/>
    <lineage>
        <taxon>Eukaryota</taxon>
        <taxon>Viridiplantae</taxon>
        <taxon>Streptophyta</taxon>
        <taxon>Embryophyta</taxon>
        <taxon>Tracheophyta</taxon>
        <taxon>Spermatophyta</taxon>
        <taxon>Magnoliopsida</taxon>
        <taxon>eudicotyledons</taxon>
        <taxon>Gunneridae</taxon>
        <taxon>Pentapetalae</taxon>
        <taxon>asterids</taxon>
        <taxon>campanulids</taxon>
        <taxon>Asterales</taxon>
        <taxon>Asteraceae</taxon>
        <taxon>Asteroideae</taxon>
        <taxon>Heliantheae alliance</taxon>
        <taxon>Heliantheae</taxon>
        <taxon>Helianthus</taxon>
    </lineage>
</organism>
<dbReference type="EMBL" id="CM007906">
    <property type="protein sequence ID" value="OTF85660.1"/>
    <property type="molecule type" value="Genomic_DNA"/>
</dbReference>
<keyword evidence="2 4" id="KW-0012">Acyltransferase</keyword>
<dbReference type="FunFam" id="3.30.559.10:FF:000035">
    <property type="entry name" value="Phenolic glucoside malonyltransferase 1"/>
    <property type="match status" value="1"/>
</dbReference>
<evidence type="ECO:0000256" key="1">
    <source>
        <dbReference type="ARBA" id="ARBA00022679"/>
    </source>
</evidence>
<dbReference type="InParanoid" id="A0A251RN42"/>
<dbReference type="Proteomes" id="UP000215914">
    <property type="component" value="Chromosome 17"/>
</dbReference>
<dbReference type="Pfam" id="PF02458">
    <property type="entry name" value="Transferase"/>
    <property type="match status" value="1"/>
</dbReference>
<dbReference type="OMA" id="EMERFAC"/>
<protein>
    <submittedName>
        <fullName evidence="3">Anthocyanin 6''-O-malonyltransferase</fullName>
        <ecNumber evidence="3">2.3.1.171</ecNumber>
    </submittedName>
    <submittedName>
        <fullName evidence="4">Putative anthocyanidin 3-O-glucoside 6''-O-acyltransferase</fullName>
    </submittedName>
</protein>
<reference evidence="4" key="2">
    <citation type="submission" date="2017-02" db="EMBL/GenBank/DDBJ databases">
        <title>Sunflower complete genome.</title>
        <authorList>
            <person name="Langlade N."/>
            <person name="Munos S."/>
        </authorList>
    </citation>
    <scope>NUCLEOTIDE SEQUENCE [LARGE SCALE GENOMIC DNA]</scope>
    <source>
        <tissue evidence="4">Leaves</tissue>
    </source>
</reference>
<evidence type="ECO:0000256" key="2">
    <source>
        <dbReference type="ARBA" id="ARBA00023315"/>
    </source>
</evidence>
<keyword evidence="1 4" id="KW-0808">Transferase</keyword>
<dbReference type="InterPro" id="IPR023213">
    <property type="entry name" value="CAT-like_dom_sf"/>
</dbReference>
<dbReference type="OrthoDB" id="1862401at2759"/>
<keyword evidence="5" id="KW-1185">Reference proteome</keyword>
<evidence type="ECO:0000313" key="4">
    <source>
        <dbReference type="EMBL" id="OTF85660.1"/>
    </source>
</evidence>
<dbReference type="FunCoup" id="A0A251RN42">
    <property type="interactions" value="26"/>
</dbReference>
<evidence type="ECO:0000313" key="5">
    <source>
        <dbReference type="Proteomes" id="UP000215914"/>
    </source>
</evidence>
<dbReference type="Gramene" id="mRNA:HanXRQr2_Chr17g0791251">
    <property type="protein sequence ID" value="CDS:HanXRQr2_Chr17g0791251.1"/>
    <property type="gene ID" value="HanXRQr2_Chr17g0791251"/>
</dbReference>
<dbReference type="EC" id="2.3.1.171" evidence="3"/>
<accession>A0A251RN42</accession>
<dbReference type="STRING" id="4232.A0A251RN42"/>
<dbReference type="PANTHER" id="PTHR31625">
    <property type="match status" value="1"/>
</dbReference>
<dbReference type="AlphaFoldDB" id="A0A251RN42"/>
<proteinExistence type="predicted"/>
<dbReference type="Gene3D" id="3.30.559.10">
    <property type="entry name" value="Chloramphenicol acetyltransferase-like domain"/>
    <property type="match status" value="2"/>
</dbReference>
<evidence type="ECO:0000313" key="3">
    <source>
        <dbReference type="EMBL" id="KAF5754443.1"/>
    </source>
</evidence>
<sequence>MDATPNLTVLERSRISPPPATIGHRSLPLTFFDITWLLSPPSHHLFFYHFPHSKSHFMETIVPNLKHSLSITLQHYFPFASNLVVFPNDSTFTKKPVIRHVEGDSVAVTFAESTLDFSDLTGNHPRKCENFYPLVPELGSAVKESDYVTLPVFSVQVTYFPNSGISIGTTNHHSLGDASTRFYFLKAWSLVYESGGDESFLANGSPPILDRLVDIPKVFEDRLKQTNLEKFYQPPSLGGPSDRVRATFVLARTHINGLKKQVLTQLPSLEYVSSFTVTCGYIWSCIVKSLVKVGEKKGEDELEQFILAVGCRPRLDPPLPATYFGNCSAPCIVTIKNVVLSGENGFVIAAKMIGEGISKLVKNKEGILKDVERWHDGFKIPARKIGVTGTPKFDFYDIDFGWGKPTKYEVVSIDNGGLFSISASKESAQDFEIGVSFPSMQMEAFAKIFSDGLENAIA</sequence>
<reference evidence="3" key="3">
    <citation type="submission" date="2020-06" db="EMBL/GenBank/DDBJ databases">
        <title>Helianthus annuus Genome sequencing and assembly Release 2.</title>
        <authorList>
            <person name="Gouzy J."/>
            <person name="Langlade N."/>
            <person name="Munos S."/>
        </authorList>
    </citation>
    <scope>NUCLEOTIDE SEQUENCE</scope>
    <source>
        <tissue evidence="3">Leaves</tissue>
    </source>
</reference>
<reference evidence="3 5" key="1">
    <citation type="journal article" date="2017" name="Nature">
        <title>The sunflower genome provides insights into oil metabolism, flowering and Asterid evolution.</title>
        <authorList>
            <person name="Badouin H."/>
            <person name="Gouzy J."/>
            <person name="Grassa C.J."/>
            <person name="Murat F."/>
            <person name="Staton S.E."/>
            <person name="Cottret L."/>
            <person name="Lelandais-Briere C."/>
            <person name="Owens G.L."/>
            <person name="Carrere S."/>
            <person name="Mayjonade B."/>
            <person name="Legrand L."/>
            <person name="Gill N."/>
            <person name="Kane N.C."/>
            <person name="Bowers J.E."/>
            <person name="Hubner S."/>
            <person name="Bellec A."/>
            <person name="Berard A."/>
            <person name="Berges H."/>
            <person name="Blanchet N."/>
            <person name="Boniface M.C."/>
            <person name="Brunel D."/>
            <person name="Catrice O."/>
            <person name="Chaidir N."/>
            <person name="Claudel C."/>
            <person name="Donnadieu C."/>
            <person name="Faraut T."/>
            <person name="Fievet G."/>
            <person name="Helmstetter N."/>
            <person name="King M."/>
            <person name="Knapp S.J."/>
            <person name="Lai Z."/>
            <person name="Le Paslier M.C."/>
            <person name="Lippi Y."/>
            <person name="Lorenzon L."/>
            <person name="Mandel J.R."/>
            <person name="Marage G."/>
            <person name="Marchand G."/>
            <person name="Marquand E."/>
            <person name="Bret-Mestries E."/>
            <person name="Morien E."/>
            <person name="Nambeesan S."/>
            <person name="Nguyen T."/>
            <person name="Pegot-Espagnet P."/>
            <person name="Pouilly N."/>
            <person name="Raftis F."/>
            <person name="Sallet E."/>
            <person name="Schiex T."/>
            <person name="Thomas J."/>
            <person name="Vandecasteele C."/>
            <person name="Vares D."/>
            <person name="Vear F."/>
            <person name="Vautrin S."/>
            <person name="Crespi M."/>
            <person name="Mangin B."/>
            <person name="Burke J.M."/>
            <person name="Salse J."/>
            <person name="Munos S."/>
            <person name="Vincourt P."/>
            <person name="Rieseberg L.H."/>
            <person name="Langlade N.B."/>
        </authorList>
    </citation>
    <scope>NUCLEOTIDE SEQUENCE [LARGE SCALE GENOMIC DNA]</scope>
    <source>
        <strain evidence="5">cv. SF193</strain>
        <tissue evidence="3">Leaves</tissue>
    </source>
</reference>